<name>A0A0L6JUH9_9FIRM</name>
<evidence type="ECO:0000313" key="1">
    <source>
        <dbReference type="EMBL" id="KNY29082.1"/>
    </source>
</evidence>
<dbReference type="EMBL" id="LGTC01000001">
    <property type="protein sequence ID" value="KNY29082.1"/>
    <property type="molecule type" value="Genomic_DNA"/>
</dbReference>
<keyword evidence="2" id="KW-1185">Reference proteome</keyword>
<proteinExistence type="predicted"/>
<dbReference type="AlphaFoldDB" id="A0A0L6JUH9"/>
<dbReference type="RefSeq" id="WP_010244718.1">
    <property type="nucleotide sequence ID" value="NZ_JQKC01000005.1"/>
</dbReference>
<evidence type="ECO:0000313" key="2">
    <source>
        <dbReference type="Proteomes" id="UP000036923"/>
    </source>
</evidence>
<dbReference type="STRING" id="398512.Bccel_4356"/>
<protein>
    <submittedName>
        <fullName evidence="1">Uncharacterized protein</fullName>
    </submittedName>
</protein>
<gene>
    <name evidence="1" type="ORF">Bccel_4356</name>
</gene>
<reference evidence="2" key="1">
    <citation type="submission" date="2015-07" db="EMBL/GenBank/DDBJ databases">
        <title>Near-Complete Genome Sequence of the Cellulolytic Bacterium Bacteroides (Pseudobacteroides) cellulosolvens ATCC 35603.</title>
        <authorList>
            <person name="Dassa B."/>
            <person name="Utturkar S.M."/>
            <person name="Klingeman D.M."/>
            <person name="Hurt R.A."/>
            <person name="Keller M."/>
            <person name="Xu J."/>
            <person name="Reddy Y.H.K."/>
            <person name="Borovok I."/>
            <person name="Grinberg I.R."/>
            <person name="Lamed R."/>
            <person name="Zhivin O."/>
            <person name="Bayer E.A."/>
            <person name="Brown S.D."/>
        </authorList>
    </citation>
    <scope>NUCLEOTIDE SEQUENCE [LARGE SCALE GENOMIC DNA]</scope>
    <source>
        <strain evidence="2">DSM 2933</strain>
    </source>
</reference>
<sequence length="129" mass="14936">MKCEEYNDLIHKLCTISQKYGYSPEGALNAVLVMQKENEGMHDNKMFFTIICSCAIAHGVLQKKFDFLYEIYGLLLECGLLHEIESANNFKVFYSENGEGKKQKTFMALKRYIEFLQELHNIGVEYSIC</sequence>
<dbReference type="OrthoDB" id="9776217at2"/>
<comment type="caution">
    <text evidence="1">The sequence shown here is derived from an EMBL/GenBank/DDBJ whole genome shotgun (WGS) entry which is preliminary data.</text>
</comment>
<accession>A0A0L6JUH9</accession>
<organism evidence="1 2">
    <name type="scientific">Pseudobacteroides cellulosolvens ATCC 35603 = DSM 2933</name>
    <dbReference type="NCBI Taxonomy" id="398512"/>
    <lineage>
        <taxon>Bacteria</taxon>
        <taxon>Bacillati</taxon>
        <taxon>Bacillota</taxon>
        <taxon>Clostridia</taxon>
        <taxon>Eubacteriales</taxon>
        <taxon>Oscillospiraceae</taxon>
        <taxon>Pseudobacteroides</taxon>
    </lineage>
</organism>
<dbReference type="Proteomes" id="UP000036923">
    <property type="component" value="Unassembled WGS sequence"/>
</dbReference>
<dbReference type="eggNOG" id="ENOG5033TQ3">
    <property type="taxonomic scope" value="Bacteria"/>
</dbReference>